<dbReference type="Proteomes" id="UP000652761">
    <property type="component" value="Unassembled WGS sequence"/>
</dbReference>
<evidence type="ECO:0000313" key="3">
    <source>
        <dbReference type="Proteomes" id="UP000652761"/>
    </source>
</evidence>
<protein>
    <submittedName>
        <fullName evidence="2">Uncharacterized protein</fullName>
    </submittedName>
</protein>
<evidence type="ECO:0000313" key="2">
    <source>
        <dbReference type="EMBL" id="MQM11874.1"/>
    </source>
</evidence>
<dbReference type="AlphaFoldDB" id="A0A843X3T4"/>
<accession>A0A843X3T4</accession>
<organism evidence="2 3">
    <name type="scientific">Colocasia esculenta</name>
    <name type="common">Wild taro</name>
    <name type="synonym">Arum esculentum</name>
    <dbReference type="NCBI Taxonomy" id="4460"/>
    <lineage>
        <taxon>Eukaryota</taxon>
        <taxon>Viridiplantae</taxon>
        <taxon>Streptophyta</taxon>
        <taxon>Embryophyta</taxon>
        <taxon>Tracheophyta</taxon>
        <taxon>Spermatophyta</taxon>
        <taxon>Magnoliopsida</taxon>
        <taxon>Liliopsida</taxon>
        <taxon>Araceae</taxon>
        <taxon>Aroideae</taxon>
        <taxon>Colocasieae</taxon>
        <taxon>Colocasia</taxon>
    </lineage>
</organism>
<dbReference type="EMBL" id="NMUH01005132">
    <property type="protein sequence ID" value="MQM11874.1"/>
    <property type="molecule type" value="Genomic_DNA"/>
</dbReference>
<evidence type="ECO:0000256" key="1">
    <source>
        <dbReference type="SAM" id="MobiDB-lite"/>
    </source>
</evidence>
<dbReference type="PANTHER" id="PTHR36770:SF1">
    <property type="entry name" value="PHOTOSYSTEM I ASSEMBLY FACTOR PSA3, CHLOROPLASTIC"/>
    <property type="match status" value="1"/>
</dbReference>
<dbReference type="InterPro" id="IPR037736">
    <property type="entry name" value="PSA3"/>
</dbReference>
<feature type="region of interest" description="Disordered" evidence="1">
    <location>
        <begin position="1"/>
        <end position="55"/>
    </location>
</feature>
<proteinExistence type="predicted"/>
<dbReference type="GO" id="GO:0048564">
    <property type="term" value="P:photosystem I assembly"/>
    <property type="evidence" value="ECO:0007669"/>
    <property type="project" value="InterPro"/>
</dbReference>
<dbReference type="PANTHER" id="PTHR36770">
    <property type="entry name" value="PHOTOSYSTEM I ASSEMBLY FACTOR PSA3, CHLOROPLASTIC"/>
    <property type="match status" value="1"/>
</dbReference>
<reference evidence="2" key="1">
    <citation type="submission" date="2017-07" db="EMBL/GenBank/DDBJ databases">
        <title>Taro Niue Genome Assembly and Annotation.</title>
        <authorList>
            <person name="Atibalentja N."/>
            <person name="Keating K."/>
            <person name="Fields C.J."/>
        </authorList>
    </citation>
    <scope>NUCLEOTIDE SEQUENCE</scope>
    <source>
        <strain evidence="2">Niue_2</strain>
        <tissue evidence="2">Leaf</tissue>
    </source>
</reference>
<sequence>MKDGDRHVSFCVSADPKEEDNVDRGDGKAVPRRSVAEQPLHLRTSSPAMASAAPRPPISLLHHHRCLAPGSRTSSFPSSAARGRRWNRRGGTGLRVSAYMERNSNSLGGLVSRVVASLPLVGLVARILSDEGGVGDDIIDFAEFRRRVGKKCSVNDSRAFYDFQERRGKAGDPLHVLMCCWLAAVGAGLLKSEEILEGVARLRLSNDIEFEEQNFIAIMSAAKERRAKLKAPTPDIPMGVRAEKALEAIYVCCFGQDLVEEDDIRLLSVMLNAVFPSVGQPEIDRLVSTKAKQIAEGERISYPEPKPLPKEAVEVQMKDLEFLKQWGDKSS</sequence>
<name>A0A843X3T4_COLES</name>
<keyword evidence="3" id="KW-1185">Reference proteome</keyword>
<dbReference type="OrthoDB" id="2013100at2759"/>
<comment type="caution">
    <text evidence="2">The sequence shown here is derived from an EMBL/GenBank/DDBJ whole genome shotgun (WGS) entry which is preliminary data.</text>
</comment>
<gene>
    <name evidence="2" type="ORF">Taro_044786</name>
</gene>